<comment type="caution">
    <text evidence="2">The sequence shown here is derived from an EMBL/GenBank/DDBJ whole genome shotgun (WGS) entry which is preliminary data.</text>
</comment>
<gene>
    <name evidence="2" type="ORF">D9615_008901</name>
</gene>
<dbReference type="Proteomes" id="UP000565441">
    <property type="component" value="Unassembled WGS sequence"/>
</dbReference>
<proteinExistence type="predicted"/>
<sequence>MSNLPPVNSPEVAQLGPSELSAYRVCLAFEQQVTEQISVIHARILGYLILHAPTENGRHEVVKAIHSCNKDFEVLSELGQAFLDYFIRPFKELRRWTPASSDNSSRTSSDEDEEDLQELETIPKPEAPKNRLDAKNQALERDGLRCVVTGLYDHDAAITKISVEEIVAAGGAVGTGCAYIVPDPAYLDAFNTPMSSPLEKKYSASVLAILKDFGYDVESLTDPNVHSLFNVMTMQFDVHVFFDRLNMWFEGTEIANFYKIQTISEWIKVPKLVNFTSSNPTKYPDLPSPKLLALHAACAKVAHLSGAGEYIDSLIADLDYLDELAFDGSTSAVLNHALMNKAARSIGAW</sequence>
<keyword evidence="3" id="KW-1185">Reference proteome</keyword>
<organism evidence="2 3">
    <name type="scientific">Tricholomella constricta</name>
    <dbReference type="NCBI Taxonomy" id="117010"/>
    <lineage>
        <taxon>Eukaryota</taxon>
        <taxon>Fungi</taxon>
        <taxon>Dikarya</taxon>
        <taxon>Basidiomycota</taxon>
        <taxon>Agaricomycotina</taxon>
        <taxon>Agaricomycetes</taxon>
        <taxon>Agaricomycetidae</taxon>
        <taxon>Agaricales</taxon>
        <taxon>Tricholomatineae</taxon>
        <taxon>Lyophyllaceae</taxon>
        <taxon>Tricholomella</taxon>
    </lineage>
</organism>
<dbReference type="AlphaFoldDB" id="A0A8H5LYG9"/>
<name>A0A8H5LYG9_9AGAR</name>
<feature type="region of interest" description="Disordered" evidence="1">
    <location>
        <begin position="97"/>
        <end position="132"/>
    </location>
</feature>
<accession>A0A8H5LYG9</accession>
<dbReference type="EMBL" id="JAACJP010000037">
    <property type="protein sequence ID" value="KAF5374168.1"/>
    <property type="molecule type" value="Genomic_DNA"/>
</dbReference>
<protein>
    <recommendedName>
        <fullName evidence="4">HNH nuclease domain-containing protein</fullName>
    </recommendedName>
</protein>
<reference evidence="2 3" key="1">
    <citation type="journal article" date="2020" name="ISME J.">
        <title>Uncovering the hidden diversity of litter-decomposition mechanisms in mushroom-forming fungi.</title>
        <authorList>
            <person name="Floudas D."/>
            <person name="Bentzer J."/>
            <person name="Ahren D."/>
            <person name="Johansson T."/>
            <person name="Persson P."/>
            <person name="Tunlid A."/>
        </authorList>
    </citation>
    <scope>NUCLEOTIDE SEQUENCE [LARGE SCALE GENOMIC DNA]</scope>
    <source>
        <strain evidence="2 3">CBS 661.87</strain>
    </source>
</reference>
<feature type="compositionally biased region" description="Basic and acidic residues" evidence="1">
    <location>
        <begin position="121"/>
        <end position="132"/>
    </location>
</feature>
<evidence type="ECO:0008006" key="4">
    <source>
        <dbReference type="Google" id="ProtNLM"/>
    </source>
</evidence>
<evidence type="ECO:0000256" key="1">
    <source>
        <dbReference type="SAM" id="MobiDB-lite"/>
    </source>
</evidence>
<evidence type="ECO:0000313" key="2">
    <source>
        <dbReference type="EMBL" id="KAF5374168.1"/>
    </source>
</evidence>
<dbReference type="OrthoDB" id="2104739at2759"/>
<evidence type="ECO:0000313" key="3">
    <source>
        <dbReference type="Proteomes" id="UP000565441"/>
    </source>
</evidence>